<organism evidence="7 8">
    <name type="scientific">Steinernema glaseri</name>
    <dbReference type="NCBI Taxonomy" id="37863"/>
    <lineage>
        <taxon>Eukaryota</taxon>
        <taxon>Metazoa</taxon>
        <taxon>Ecdysozoa</taxon>
        <taxon>Nematoda</taxon>
        <taxon>Chromadorea</taxon>
        <taxon>Rhabditida</taxon>
        <taxon>Tylenchina</taxon>
        <taxon>Panagrolaimomorpha</taxon>
        <taxon>Strongyloidoidea</taxon>
        <taxon>Steinernematidae</taxon>
        <taxon>Steinernema</taxon>
    </lineage>
</organism>
<feature type="transmembrane region" description="Helical" evidence="5">
    <location>
        <begin position="78"/>
        <end position="96"/>
    </location>
</feature>
<evidence type="ECO:0000259" key="6">
    <source>
        <dbReference type="PROSITE" id="PS50262"/>
    </source>
</evidence>
<accession>A0A1I7Z636</accession>
<feature type="transmembrane region" description="Helical" evidence="5">
    <location>
        <begin position="12"/>
        <end position="30"/>
    </location>
</feature>
<dbReference type="Pfam" id="PF10320">
    <property type="entry name" value="7TM_GPCR_Srsx"/>
    <property type="match status" value="1"/>
</dbReference>
<name>A0A1I7Z636_9BILA</name>
<evidence type="ECO:0000313" key="8">
    <source>
        <dbReference type="WBParaSite" id="L893_g23220.t1"/>
    </source>
</evidence>
<evidence type="ECO:0000313" key="7">
    <source>
        <dbReference type="Proteomes" id="UP000095287"/>
    </source>
</evidence>
<keyword evidence="3 5" id="KW-1133">Transmembrane helix</keyword>
<dbReference type="GO" id="GO:0016020">
    <property type="term" value="C:membrane"/>
    <property type="evidence" value="ECO:0007669"/>
    <property type="project" value="UniProtKB-SubCell"/>
</dbReference>
<comment type="subcellular location">
    <subcellularLocation>
        <location evidence="1">Membrane</location>
    </subcellularLocation>
</comment>
<keyword evidence="7" id="KW-1185">Reference proteome</keyword>
<dbReference type="InterPro" id="IPR000276">
    <property type="entry name" value="GPCR_Rhodpsn"/>
</dbReference>
<dbReference type="PANTHER" id="PTHR23360">
    <property type="entry name" value="G-PROTEIN COUPLED RECEPTORS FAMILY 1 PROFILE DOMAIN-CONTAINING PROTEIN-RELATED"/>
    <property type="match status" value="1"/>
</dbReference>
<evidence type="ECO:0000256" key="5">
    <source>
        <dbReference type="SAM" id="Phobius"/>
    </source>
</evidence>
<feature type="transmembrane region" description="Helical" evidence="5">
    <location>
        <begin position="199"/>
        <end position="226"/>
    </location>
</feature>
<proteinExistence type="predicted"/>
<evidence type="ECO:0000256" key="3">
    <source>
        <dbReference type="ARBA" id="ARBA00022989"/>
    </source>
</evidence>
<dbReference type="SMART" id="SM01381">
    <property type="entry name" value="7TM_GPCR_Srsx"/>
    <property type="match status" value="1"/>
</dbReference>
<dbReference type="InterPro" id="IPR019424">
    <property type="entry name" value="7TM_GPCR_Srsx"/>
</dbReference>
<dbReference type="Proteomes" id="UP000095287">
    <property type="component" value="Unplaced"/>
</dbReference>
<reference evidence="8" key="1">
    <citation type="submission" date="2016-11" db="UniProtKB">
        <authorList>
            <consortium name="WormBaseParasite"/>
        </authorList>
    </citation>
    <scope>IDENTIFICATION</scope>
</reference>
<dbReference type="InterPro" id="IPR017452">
    <property type="entry name" value="GPCR_Rhodpsn_7TM"/>
</dbReference>
<keyword evidence="4 5" id="KW-0472">Membrane</keyword>
<evidence type="ECO:0000256" key="4">
    <source>
        <dbReference type="ARBA" id="ARBA00023136"/>
    </source>
</evidence>
<dbReference type="Gene3D" id="1.20.1070.10">
    <property type="entry name" value="Rhodopsin 7-helix transmembrane proteins"/>
    <property type="match status" value="1"/>
</dbReference>
<dbReference type="WBParaSite" id="L893_g23220.t1">
    <property type="protein sequence ID" value="L893_g23220.t1"/>
    <property type="gene ID" value="L893_g23220"/>
</dbReference>
<feature type="transmembrane region" description="Helical" evidence="5">
    <location>
        <begin position="290"/>
        <end position="308"/>
    </location>
</feature>
<dbReference type="GO" id="GO:0004930">
    <property type="term" value="F:G protein-coupled receptor activity"/>
    <property type="evidence" value="ECO:0007669"/>
    <property type="project" value="InterPro"/>
</dbReference>
<dbReference type="AlphaFoldDB" id="A0A1I7Z636"/>
<evidence type="ECO:0000256" key="1">
    <source>
        <dbReference type="ARBA" id="ARBA00004370"/>
    </source>
</evidence>
<feature type="transmembrane region" description="Helical" evidence="5">
    <location>
        <begin position="116"/>
        <end position="135"/>
    </location>
</feature>
<protein>
    <submittedName>
        <fullName evidence="8">G_PROTEIN_RECEP_F1_2 domain-containing protein</fullName>
    </submittedName>
</protein>
<keyword evidence="2 5" id="KW-0812">Transmembrane</keyword>
<evidence type="ECO:0000256" key="2">
    <source>
        <dbReference type="ARBA" id="ARBA00022692"/>
    </source>
</evidence>
<feature type="transmembrane region" description="Helical" evidence="5">
    <location>
        <begin position="247"/>
        <end position="270"/>
    </location>
</feature>
<dbReference type="SUPFAM" id="SSF81321">
    <property type="entry name" value="Family A G protein-coupled receptor-like"/>
    <property type="match status" value="1"/>
</dbReference>
<dbReference type="PROSITE" id="PS50262">
    <property type="entry name" value="G_PROTEIN_RECEP_F1_2"/>
    <property type="match status" value="1"/>
</dbReference>
<feature type="domain" description="G-protein coupled receptors family 1 profile" evidence="6">
    <location>
        <begin position="48"/>
        <end position="305"/>
    </location>
</feature>
<dbReference type="InterPro" id="IPR047130">
    <property type="entry name" value="7TM_GPCR_Srsx_nematod"/>
</dbReference>
<dbReference type="PANTHER" id="PTHR23360:SF67">
    <property type="entry name" value="G-PROTEIN COUPLED RECEPTORS FAMILY 1 PROFILE DOMAIN-CONTAINING PROTEIN"/>
    <property type="match status" value="1"/>
</dbReference>
<sequence>MTAQAVSMAARPTVLLPIHISILAIVIFYGQRFLDMAKAADILPFEEPTIFSIRRIKERLRRKDPNARCLMLEMHLRILVGLLAFSDLFCIVSELQNATRTLLHVQSYRRECFWAISSYLVMTEVQGLLMTALAFDRLFAFAYPFKYVSIGTPFYVTCCCIPAILQSISFLIAGAVNLDDQPIPACNPPLAYVPAVSKIWGYGGIIIALVTLSFFVLALITILIKVKNLRRGSQYSSEYQVLQTQRNLSTSCTVMLIVFLLTTFASHVAIAVADHWSSSKEVANSIQTNVVIFMMISYAQPYYVYFFCSKLYREAFKAQICYILPRRIGAVLHRKHGVTVFVTGSRP</sequence>